<comment type="caution">
    <text evidence="1">The sequence shown here is derived from an EMBL/GenBank/DDBJ whole genome shotgun (WGS) entry which is preliminary data.</text>
</comment>
<name>A0A9X2FF63_9BACT</name>
<evidence type="ECO:0000313" key="2">
    <source>
        <dbReference type="Proteomes" id="UP001155241"/>
    </source>
</evidence>
<sequence>MSSASANALDTSGVFELSSTRYTEAWTSLANGQAHSALTDDGMGKAVPWANSSW</sequence>
<dbReference type="AlphaFoldDB" id="A0A9X2FF63"/>
<reference evidence="1" key="1">
    <citation type="submission" date="2022-06" db="EMBL/GenBank/DDBJ databases">
        <title>Aeoliella straminimaris, a novel planctomycete from sediments.</title>
        <authorList>
            <person name="Vitorino I.R."/>
            <person name="Lage O.M."/>
        </authorList>
    </citation>
    <scope>NUCLEOTIDE SEQUENCE</scope>
    <source>
        <strain evidence="1">ICT_H6.2</strain>
    </source>
</reference>
<protein>
    <submittedName>
        <fullName evidence="1">Uncharacterized protein</fullName>
    </submittedName>
</protein>
<keyword evidence="2" id="KW-1185">Reference proteome</keyword>
<accession>A0A9X2FF63</accession>
<dbReference type="RefSeq" id="WP_252851061.1">
    <property type="nucleotide sequence ID" value="NZ_JAMXLR010000015.1"/>
</dbReference>
<dbReference type="Proteomes" id="UP001155241">
    <property type="component" value="Unassembled WGS sequence"/>
</dbReference>
<evidence type="ECO:0000313" key="1">
    <source>
        <dbReference type="EMBL" id="MCO6042961.1"/>
    </source>
</evidence>
<dbReference type="EMBL" id="JAMXLR010000015">
    <property type="protein sequence ID" value="MCO6042961.1"/>
    <property type="molecule type" value="Genomic_DNA"/>
</dbReference>
<proteinExistence type="predicted"/>
<organism evidence="1 2">
    <name type="scientific">Aeoliella straminimaris</name>
    <dbReference type="NCBI Taxonomy" id="2954799"/>
    <lineage>
        <taxon>Bacteria</taxon>
        <taxon>Pseudomonadati</taxon>
        <taxon>Planctomycetota</taxon>
        <taxon>Planctomycetia</taxon>
        <taxon>Pirellulales</taxon>
        <taxon>Lacipirellulaceae</taxon>
        <taxon>Aeoliella</taxon>
    </lineage>
</organism>
<gene>
    <name evidence="1" type="ORF">NG895_03480</name>
</gene>